<name>A0ABT3W6Y3_9PROT</name>
<evidence type="ECO:0000313" key="2">
    <source>
        <dbReference type="EMBL" id="MCX5614827.1"/>
    </source>
</evidence>
<dbReference type="EMBL" id="JANIDW010000003">
    <property type="protein sequence ID" value="MCX5614827.1"/>
    <property type="molecule type" value="Genomic_DNA"/>
</dbReference>
<proteinExistence type="predicted"/>
<protein>
    <submittedName>
        <fullName evidence="2">Uncharacterized protein</fullName>
    </submittedName>
</protein>
<feature type="region of interest" description="Disordered" evidence="1">
    <location>
        <begin position="1"/>
        <end position="23"/>
    </location>
</feature>
<reference evidence="2 3" key="1">
    <citation type="submission" date="2022-07" db="EMBL/GenBank/DDBJ databases">
        <title>Bombella genomes.</title>
        <authorList>
            <person name="Harer L."/>
            <person name="Styblova S."/>
            <person name="Ehrmann M."/>
        </authorList>
    </citation>
    <scope>NUCLEOTIDE SEQUENCE [LARGE SCALE GENOMIC DNA]</scope>
    <source>
        <strain evidence="2 3">TMW 2.2558</strain>
    </source>
</reference>
<dbReference type="InterPro" id="IPR028978">
    <property type="entry name" value="Chorismate_lyase_/UTRA_dom_sf"/>
</dbReference>
<dbReference type="Proteomes" id="UP001165648">
    <property type="component" value="Unassembled WGS sequence"/>
</dbReference>
<gene>
    <name evidence="2" type="ORF">NQF64_06170</name>
</gene>
<accession>A0ABT3W6Y3</accession>
<sequence length="234" mass="25275">MSVTTPKSRSHAHPGSCPPKGEALAHLPGKSRILPWVRLFSIAHFLGCAAIPLPIMAQPTAIATLTQELNQRDSATAVLQQRCPIPITARLLGADTPASLHNEARHALNAPSDGHLTTRHVLLLCEGTALSEAWNLYLPDRLTPQARTLLADGHTPFGRAVGEGHFYRQRLSRPMGSLPPLIIIENRAILRRKADGKPLAYLIERYNRAALTPVTTPGATSLNVVPHQGRASAP</sequence>
<dbReference type="SUPFAM" id="SSF64288">
    <property type="entry name" value="Chorismate lyase-like"/>
    <property type="match status" value="1"/>
</dbReference>
<dbReference type="RefSeq" id="WP_266106840.1">
    <property type="nucleotide sequence ID" value="NZ_JANIDW010000003.1"/>
</dbReference>
<dbReference type="Gene3D" id="3.40.1410.10">
    <property type="entry name" value="Chorismate lyase-like"/>
    <property type="match status" value="1"/>
</dbReference>
<keyword evidence="3" id="KW-1185">Reference proteome</keyword>
<comment type="caution">
    <text evidence="2">The sequence shown here is derived from an EMBL/GenBank/DDBJ whole genome shotgun (WGS) entry which is preliminary data.</text>
</comment>
<organism evidence="2 3">
    <name type="scientific">Bombella saccharophila</name>
    <dbReference type="NCBI Taxonomy" id="2967338"/>
    <lineage>
        <taxon>Bacteria</taxon>
        <taxon>Pseudomonadati</taxon>
        <taxon>Pseudomonadota</taxon>
        <taxon>Alphaproteobacteria</taxon>
        <taxon>Acetobacterales</taxon>
        <taxon>Acetobacteraceae</taxon>
        <taxon>Bombella</taxon>
    </lineage>
</organism>
<evidence type="ECO:0000313" key="3">
    <source>
        <dbReference type="Proteomes" id="UP001165648"/>
    </source>
</evidence>
<evidence type="ECO:0000256" key="1">
    <source>
        <dbReference type="SAM" id="MobiDB-lite"/>
    </source>
</evidence>